<evidence type="ECO:0000313" key="3">
    <source>
        <dbReference type="Proteomes" id="UP000823736"/>
    </source>
</evidence>
<dbReference type="Proteomes" id="UP000823736">
    <property type="component" value="Unassembled WGS sequence"/>
</dbReference>
<keyword evidence="3" id="KW-1185">Reference proteome</keyword>
<evidence type="ECO:0000256" key="1">
    <source>
        <dbReference type="SAM" id="Phobius"/>
    </source>
</evidence>
<protein>
    <submittedName>
        <fullName evidence="2">Uncharacterized protein</fullName>
    </submittedName>
</protein>
<accession>A0A8T4GX91</accession>
<evidence type="ECO:0000313" key="2">
    <source>
        <dbReference type="EMBL" id="MBP1985935.1"/>
    </source>
</evidence>
<comment type="caution">
    <text evidence="2">The sequence shown here is derived from an EMBL/GenBank/DDBJ whole genome shotgun (WGS) entry which is preliminary data.</text>
</comment>
<feature type="transmembrane region" description="Helical" evidence="1">
    <location>
        <begin position="13"/>
        <end position="33"/>
    </location>
</feature>
<dbReference type="AlphaFoldDB" id="A0A8T4GX91"/>
<name>A0A8T4GX91_9EURY</name>
<gene>
    <name evidence="2" type="ORF">J2753_000408</name>
</gene>
<keyword evidence="1" id="KW-0472">Membrane</keyword>
<reference evidence="2" key="1">
    <citation type="submission" date="2021-03" db="EMBL/GenBank/DDBJ databases">
        <title>Genomic Encyclopedia of Type Strains, Phase IV (KMG-IV): sequencing the most valuable type-strain genomes for metagenomic binning, comparative biology and taxonomic classification.</title>
        <authorList>
            <person name="Goeker M."/>
        </authorList>
    </citation>
    <scope>NUCLEOTIDE SEQUENCE</scope>
    <source>
        <strain evidence="2">DSM 26232</strain>
    </source>
</reference>
<dbReference type="EMBL" id="JAGGLC010000001">
    <property type="protein sequence ID" value="MBP1985935.1"/>
    <property type="molecule type" value="Genomic_DNA"/>
</dbReference>
<sequence>MEFLRELPLVSDLLDLGFIAAAAFVVFLALALFV</sequence>
<keyword evidence="1" id="KW-0812">Transmembrane</keyword>
<proteinExistence type="predicted"/>
<keyword evidence="1" id="KW-1133">Transmembrane helix</keyword>
<organism evidence="2 3">
    <name type="scientific">Halolamina salifodinae</name>
    <dbReference type="NCBI Taxonomy" id="1202767"/>
    <lineage>
        <taxon>Archaea</taxon>
        <taxon>Methanobacteriati</taxon>
        <taxon>Methanobacteriota</taxon>
        <taxon>Stenosarchaea group</taxon>
        <taxon>Halobacteria</taxon>
        <taxon>Halobacteriales</taxon>
        <taxon>Haloferacaceae</taxon>
    </lineage>
</organism>